<dbReference type="EMBL" id="CP002482">
    <property type="protein sequence ID" value="ADW71138.1"/>
    <property type="molecule type" value="Genomic_DNA"/>
</dbReference>
<dbReference type="AlphaFoldDB" id="E8X729"/>
<dbReference type="OrthoDB" id="250413at2"/>
<dbReference type="HOGENOM" id="CLU_2699543_0_0_0"/>
<gene>
    <name evidence="1" type="ordered locus">AciX9_3855</name>
</gene>
<reference evidence="2" key="1">
    <citation type="submission" date="2011-01" db="EMBL/GenBank/DDBJ databases">
        <title>Complete sequence of plasmid2 of Acidobacterium sp. MP5ACTX9.</title>
        <authorList>
            <consortium name="US DOE Joint Genome Institute"/>
            <person name="Lucas S."/>
            <person name="Copeland A."/>
            <person name="Lapidus A."/>
            <person name="Cheng J.-F."/>
            <person name="Goodwin L."/>
            <person name="Pitluck S."/>
            <person name="Teshima H."/>
            <person name="Detter J.C."/>
            <person name="Han C."/>
            <person name="Tapia R."/>
            <person name="Land M."/>
            <person name="Hauser L."/>
            <person name="Kyrpides N."/>
            <person name="Ivanova N."/>
            <person name="Ovchinnikova G."/>
            <person name="Pagani I."/>
            <person name="Rawat S.R."/>
            <person name="Mannisto M."/>
            <person name="Haggblom M.M."/>
            <person name="Woyke T."/>
        </authorList>
    </citation>
    <scope>NUCLEOTIDE SEQUENCE [LARGE SCALE GENOMIC DNA]</scope>
    <source>
        <strain evidence="2">MP5ACTX9</strain>
        <plasmid evidence="2">Plasmid pACIX902</plasmid>
    </source>
</reference>
<sequence>MRQSLSNDTNGMGLAQMSERDLKRIEVLREILAGRRTVESGAALVGLAWRQTFRLLPRYREFGGGSIISQARG</sequence>
<evidence type="ECO:0000313" key="2">
    <source>
        <dbReference type="Proteomes" id="UP000000343"/>
    </source>
</evidence>
<keyword evidence="1" id="KW-0614">Plasmid</keyword>
<proteinExistence type="predicted"/>
<evidence type="ECO:0000313" key="1">
    <source>
        <dbReference type="EMBL" id="ADW71138.1"/>
    </source>
</evidence>
<protein>
    <submittedName>
        <fullName evidence="1">Integrase catalytic region</fullName>
    </submittedName>
</protein>
<dbReference type="Proteomes" id="UP000000343">
    <property type="component" value="Plasmid pACIX902"/>
</dbReference>
<name>E8X729_GRATM</name>
<keyword evidence="2" id="KW-1185">Reference proteome</keyword>
<organism evidence="2">
    <name type="scientific">Granulicella tundricola (strain ATCC BAA-1859 / DSM 23138 / MP5ACTX9)</name>
    <dbReference type="NCBI Taxonomy" id="1198114"/>
    <lineage>
        <taxon>Bacteria</taxon>
        <taxon>Pseudomonadati</taxon>
        <taxon>Acidobacteriota</taxon>
        <taxon>Terriglobia</taxon>
        <taxon>Terriglobales</taxon>
        <taxon>Acidobacteriaceae</taxon>
        <taxon>Granulicella</taxon>
    </lineage>
</organism>
<geneLocation type="plasmid" evidence="1 2">
    <name>pACIX902</name>
</geneLocation>
<dbReference type="KEGG" id="acm:AciX9_3855"/>
<accession>E8X729</accession>